<evidence type="ECO:0000256" key="8">
    <source>
        <dbReference type="PIRSR" id="PIRSR601461-2"/>
    </source>
</evidence>
<dbReference type="GO" id="GO:0004190">
    <property type="term" value="F:aspartic-type endopeptidase activity"/>
    <property type="evidence" value="ECO:0007669"/>
    <property type="project" value="UniProtKB-KW"/>
</dbReference>
<dbReference type="AlphaFoldDB" id="A0A7S0Q893"/>
<keyword evidence="2 9" id="KW-0645">Protease</keyword>
<evidence type="ECO:0000256" key="5">
    <source>
        <dbReference type="ARBA" id="ARBA00023157"/>
    </source>
</evidence>
<comment type="similarity">
    <text evidence="1 9">Belongs to the peptidase A1 family.</text>
</comment>
<dbReference type="InterPro" id="IPR033121">
    <property type="entry name" value="PEPTIDASE_A1"/>
</dbReference>
<evidence type="ECO:0000256" key="9">
    <source>
        <dbReference type="RuleBase" id="RU000454"/>
    </source>
</evidence>
<dbReference type="Gene3D" id="2.40.70.10">
    <property type="entry name" value="Acid Proteases"/>
    <property type="match status" value="2"/>
</dbReference>
<dbReference type="PROSITE" id="PS51767">
    <property type="entry name" value="PEPTIDASE_A1"/>
    <property type="match status" value="1"/>
</dbReference>
<dbReference type="InterPro" id="IPR021109">
    <property type="entry name" value="Peptidase_aspartic_dom_sf"/>
</dbReference>
<dbReference type="Pfam" id="PF00026">
    <property type="entry name" value="Asp"/>
    <property type="match status" value="1"/>
</dbReference>
<evidence type="ECO:0000256" key="4">
    <source>
        <dbReference type="ARBA" id="ARBA00022801"/>
    </source>
</evidence>
<dbReference type="SUPFAM" id="SSF50630">
    <property type="entry name" value="Acid proteases"/>
    <property type="match status" value="1"/>
</dbReference>
<dbReference type="GO" id="GO:0005764">
    <property type="term" value="C:lysosome"/>
    <property type="evidence" value="ECO:0007669"/>
    <property type="project" value="TreeGrafter"/>
</dbReference>
<feature type="disulfide bond" evidence="8">
    <location>
        <begin position="420"/>
        <end position="457"/>
    </location>
</feature>
<reference evidence="11" key="1">
    <citation type="submission" date="2021-01" db="EMBL/GenBank/DDBJ databases">
        <authorList>
            <person name="Corre E."/>
            <person name="Pelletier E."/>
            <person name="Niang G."/>
            <person name="Scheremetjew M."/>
            <person name="Finn R."/>
            <person name="Kale V."/>
            <person name="Holt S."/>
            <person name="Cochrane G."/>
            <person name="Meng A."/>
            <person name="Brown T."/>
            <person name="Cohen L."/>
        </authorList>
    </citation>
    <scope>NUCLEOTIDE SEQUENCE</scope>
    <source>
        <strain evidence="11">PLY182g</strain>
    </source>
</reference>
<dbReference type="EMBL" id="HBEY01042002">
    <property type="protein sequence ID" value="CAD8616722.1"/>
    <property type="molecule type" value="Transcribed_RNA"/>
</dbReference>
<dbReference type="PANTHER" id="PTHR47966">
    <property type="entry name" value="BETA-SITE APP-CLEAVING ENZYME, ISOFORM A-RELATED"/>
    <property type="match status" value="1"/>
</dbReference>
<feature type="domain" description="Peptidase A1" evidence="10">
    <location>
        <begin position="180"/>
        <end position="498"/>
    </location>
</feature>
<keyword evidence="4 9" id="KW-0378">Hydrolase</keyword>
<organism evidence="11">
    <name type="scientific">Coccolithus braarudii</name>
    <dbReference type="NCBI Taxonomy" id="221442"/>
    <lineage>
        <taxon>Eukaryota</taxon>
        <taxon>Haptista</taxon>
        <taxon>Haptophyta</taxon>
        <taxon>Prymnesiophyceae</taxon>
        <taxon>Coccolithales</taxon>
        <taxon>Coccolithaceae</taxon>
        <taxon>Coccolithus</taxon>
    </lineage>
</organism>
<evidence type="ECO:0000256" key="7">
    <source>
        <dbReference type="PIRSR" id="PIRSR601461-1"/>
    </source>
</evidence>
<name>A0A7S0Q893_9EUKA</name>
<feature type="active site" evidence="7">
    <location>
        <position position="198"/>
    </location>
</feature>
<feature type="disulfide bond" evidence="8">
    <location>
        <begin position="211"/>
        <end position="218"/>
    </location>
</feature>
<keyword evidence="6" id="KW-0325">Glycoprotein</keyword>
<protein>
    <recommendedName>
        <fullName evidence="10">Peptidase A1 domain-containing protein</fullName>
    </recommendedName>
</protein>
<evidence type="ECO:0000313" key="11">
    <source>
        <dbReference type="EMBL" id="CAD8616722.1"/>
    </source>
</evidence>
<dbReference type="InterPro" id="IPR001461">
    <property type="entry name" value="Aspartic_peptidase_A1"/>
</dbReference>
<sequence>MMDSVGDAWPRAEIMGEGLSEGFLSPKPEHARPWSWRVPSLAATLFTLGALVFVIACHVAKPSLTILAEAAPPPLSPPSHAISAEAAPYKLIRVPLKKAQRPARADLIELNDGMSPALRAYRAQLATVDLASARGDTQLVSTGDAVAGGVADNDHDDHHRDDDHHGAGSVYLKDYQDAQYYGEISLGTPPQPFTVVFDTGSANLWVPSMQCKGFNLACYLHRRYSQSRSSTYVKDGSPFEIKYGSGSMTGFISHDTLTLGGLSLPNATFAEALSEPGLAFALSHFDGILGLAYPSISVNGLTTIFEALVSSGQLDKPQFAFYLSKDPKAELGGLLTLGGADSNYYTGELHYVPVSRKAYWQFELDEVSVDGSMLVSGTSAIADTGTSLIVAPSSVFKQLVQALGLPALSQQGNGQITIPCDRADALPTLAFKINGRPFELESAEYVLQMELLGQTTCTLGLMPMDVPPPAGPLWILGDVFLSKYYTLFDFGADRLGFATAVKGGRP</sequence>
<feature type="active site" evidence="7">
    <location>
        <position position="383"/>
    </location>
</feature>
<evidence type="ECO:0000256" key="1">
    <source>
        <dbReference type="ARBA" id="ARBA00007447"/>
    </source>
</evidence>
<keyword evidence="3 9" id="KW-0064">Aspartyl protease</keyword>
<evidence type="ECO:0000259" key="10">
    <source>
        <dbReference type="PROSITE" id="PS51767"/>
    </source>
</evidence>
<evidence type="ECO:0000256" key="2">
    <source>
        <dbReference type="ARBA" id="ARBA00022670"/>
    </source>
</evidence>
<proteinExistence type="inferred from homology"/>
<dbReference type="PANTHER" id="PTHR47966:SF8">
    <property type="entry name" value="ASPARTIC PROTEASE 1-RELATED"/>
    <property type="match status" value="1"/>
</dbReference>
<dbReference type="FunFam" id="2.40.70.10:FF:000149">
    <property type="entry name" value="Uncharacterized protein"/>
    <property type="match status" value="1"/>
</dbReference>
<evidence type="ECO:0000256" key="6">
    <source>
        <dbReference type="ARBA" id="ARBA00023180"/>
    </source>
</evidence>
<dbReference type="PRINTS" id="PR00792">
    <property type="entry name" value="PEPSIN"/>
</dbReference>
<accession>A0A7S0Q893</accession>
<dbReference type="PROSITE" id="PS00141">
    <property type="entry name" value="ASP_PROTEASE"/>
    <property type="match status" value="2"/>
</dbReference>
<keyword evidence="5 8" id="KW-1015">Disulfide bond</keyword>
<dbReference type="InterPro" id="IPR001969">
    <property type="entry name" value="Aspartic_peptidase_AS"/>
</dbReference>
<evidence type="ECO:0000256" key="3">
    <source>
        <dbReference type="ARBA" id="ARBA00022750"/>
    </source>
</evidence>
<dbReference type="FunFam" id="2.40.70.10:FF:000002">
    <property type="entry name" value="Vacuolar aspartic proteinase"/>
    <property type="match status" value="1"/>
</dbReference>
<dbReference type="GO" id="GO:0006508">
    <property type="term" value="P:proteolysis"/>
    <property type="evidence" value="ECO:0007669"/>
    <property type="project" value="UniProtKB-KW"/>
</dbReference>
<gene>
    <name evidence="11" type="ORF">CPEL01642_LOCUS20103</name>
</gene>